<reference evidence="2" key="1">
    <citation type="submission" date="2021-11" db="EMBL/GenBank/DDBJ databases">
        <title>Draft genome sequence of Alcaligenes endophyticus type strain CCUG 75668T.</title>
        <authorList>
            <person name="Salva-Serra F."/>
            <person name="Duran R.E."/>
            <person name="Seeger M."/>
            <person name="Moore E.R.B."/>
            <person name="Jaen-Luchoro D."/>
        </authorList>
    </citation>
    <scope>NUCLEOTIDE SEQUENCE</scope>
    <source>
        <strain evidence="2">CCUG 75668</strain>
    </source>
</reference>
<keyword evidence="1" id="KW-0472">Membrane</keyword>
<feature type="transmembrane region" description="Helical" evidence="1">
    <location>
        <begin position="229"/>
        <end position="251"/>
    </location>
</feature>
<feature type="transmembrane region" description="Helical" evidence="1">
    <location>
        <begin position="101"/>
        <end position="119"/>
    </location>
</feature>
<keyword evidence="3" id="KW-1185">Reference proteome</keyword>
<proteinExistence type="predicted"/>
<accession>A0ABT8EK94</accession>
<evidence type="ECO:0000313" key="3">
    <source>
        <dbReference type="Proteomes" id="UP001168613"/>
    </source>
</evidence>
<dbReference type="Proteomes" id="UP001168613">
    <property type="component" value="Unassembled WGS sequence"/>
</dbReference>
<evidence type="ECO:0000256" key="1">
    <source>
        <dbReference type="SAM" id="Phobius"/>
    </source>
</evidence>
<gene>
    <name evidence="2" type="ORF">LMS43_10330</name>
</gene>
<dbReference type="EMBL" id="JAJHNU010000002">
    <property type="protein sequence ID" value="MDN4121687.1"/>
    <property type="molecule type" value="Genomic_DNA"/>
</dbReference>
<feature type="transmembrane region" description="Helical" evidence="1">
    <location>
        <begin position="189"/>
        <end position="209"/>
    </location>
</feature>
<dbReference type="NCBIfam" id="NF041043">
    <property type="entry name" value="BPSS1780_fam"/>
    <property type="match status" value="1"/>
</dbReference>
<feature type="transmembrane region" description="Helical" evidence="1">
    <location>
        <begin position="52"/>
        <end position="70"/>
    </location>
</feature>
<evidence type="ECO:0000313" key="2">
    <source>
        <dbReference type="EMBL" id="MDN4121687.1"/>
    </source>
</evidence>
<comment type="caution">
    <text evidence="2">The sequence shown here is derived from an EMBL/GenBank/DDBJ whole genome shotgun (WGS) entry which is preliminary data.</text>
</comment>
<feature type="transmembrane region" description="Helical" evidence="1">
    <location>
        <begin position="147"/>
        <end position="168"/>
    </location>
</feature>
<name>A0ABT8EK94_9BURK</name>
<dbReference type="InterPro" id="IPR047798">
    <property type="entry name" value="BPSS1780-like"/>
</dbReference>
<keyword evidence="1" id="KW-0812">Transmembrane</keyword>
<evidence type="ECO:0008006" key="4">
    <source>
        <dbReference type="Google" id="ProtNLM"/>
    </source>
</evidence>
<protein>
    <recommendedName>
        <fullName evidence="4">Transmembrane protein</fullName>
    </recommendedName>
</protein>
<keyword evidence="1" id="KW-1133">Transmembrane helix</keyword>
<sequence length="258" mass="29347">MQAHSLPPTYGFYWIQGGWRLFKAQPLALLFWSLATHILLQISFILPLLGQAAVLVLTPSMTFIVLNASWRIEQQHTMRLGDWLQPVKPANTRTQLVRLGFLYMLCSLIIAFVAITPFMDDIMQAVDHQGQVEFTALLQAMQKPMTLFTVLYVLLSGLFWHTPALVGWHHIPIKQALFFSMVACWRNKWGFLLYGAFWFGLIFATKQLTSVLLSSGMQSATVQFILTPINMILMAVLYASFYPAYLTIFGVRPPEARA</sequence>
<feature type="transmembrane region" description="Helical" evidence="1">
    <location>
        <begin position="27"/>
        <end position="46"/>
    </location>
</feature>
<dbReference type="RefSeq" id="WP_266124354.1">
    <property type="nucleotide sequence ID" value="NZ_JAJHNU010000002.1"/>
</dbReference>
<organism evidence="2 3">
    <name type="scientific">Alcaligenes endophyticus</name>
    <dbReference type="NCBI Taxonomy" id="1929088"/>
    <lineage>
        <taxon>Bacteria</taxon>
        <taxon>Pseudomonadati</taxon>
        <taxon>Pseudomonadota</taxon>
        <taxon>Betaproteobacteria</taxon>
        <taxon>Burkholderiales</taxon>
        <taxon>Alcaligenaceae</taxon>
        <taxon>Alcaligenes</taxon>
    </lineage>
</organism>